<proteinExistence type="predicted"/>
<reference evidence="2" key="2">
    <citation type="submission" date="2020-01" db="EMBL/GenBank/DDBJ databases">
        <authorList>
            <person name="Campanaro S."/>
        </authorList>
    </citation>
    <scope>NUCLEOTIDE SEQUENCE</scope>
    <source>
        <strain evidence="2">AS06rmzACSIP_7</strain>
    </source>
</reference>
<dbReference type="SUPFAM" id="SSF75217">
    <property type="entry name" value="alpha/beta knot"/>
    <property type="match status" value="1"/>
</dbReference>
<dbReference type="STRING" id="909663.GCA_000512235_01344"/>
<accession>A0A351U3P5</accession>
<dbReference type="Gene3D" id="3.40.1280.10">
    <property type="match status" value="1"/>
</dbReference>
<dbReference type="Pfam" id="PF09936">
    <property type="entry name" value="Methyltrn_RNA_4"/>
    <property type="match status" value="1"/>
</dbReference>
<sequence length="206" mass="22962">MNRQKKTGSSSERSWRTSLGSVSIAIIHYPVYDKNGDVVATSVTNLEIHDIARTCMTFGIELCYIVTPLARQREIAEKLIHHWTDGYGSCYNPARGEALKKVVIRAGVDEMLEHVTGDPIIVGTSSRERPDKTLSYSEIQALIEKGTRPVLILFGTGWGLSTEVVDRCEKMLMPIRGTADYNHLSLRVAVGIILDRIFGERGGYHE</sequence>
<comment type="caution">
    <text evidence="2">The sequence shown here is derived from an EMBL/GenBank/DDBJ whole genome shotgun (WGS) entry which is preliminary data.</text>
</comment>
<evidence type="ECO:0000313" key="2">
    <source>
        <dbReference type="EMBL" id="NLW34060.1"/>
    </source>
</evidence>
<dbReference type="AlphaFoldDB" id="A0A351U3P5"/>
<name>A0A351U3P5_9BACT</name>
<dbReference type="GO" id="GO:0008168">
    <property type="term" value="F:methyltransferase activity"/>
    <property type="evidence" value="ECO:0007669"/>
    <property type="project" value="UniProtKB-KW"/>
</dbReference>
<protein>
    <submittedName>
        <fullName evidence="2">RNA methyltransferase</fullName>
    </submittedName>
</protein>
<evidence type="ECO:0000313" key="3">
    <source>
        <dbReference type="Proteomes" id="UP000777265"/>
    </source>
</evidence>
<dbReference type="InterPro" id="IPR019230">
    <property type="entry name" value="RNA_MeTrfase_C_dom"/>
</dbReference>
<dbReference type="EMBL" id="JAAYEE010000018">
    <property type="protein sequence ID" value="NLW34060.1"/>
    <property type="molecule type" value="Genomic_DNA"/>
</dbReference>
<keyword evidence="2" id="KW-0489">Methyltransferase</keyword>
<dbReference type="CDD" id="cd18085">
    <property type="entry name" value="TM1570-like"/>
    <property type="match status" value="1"/>
</dbReference>
<feature type="domain" description="tRNA (guanine-N(1)-)-methyltransferase C-terminal" evidence="1">
    <location>
        <begin position="22"/>
        <end position="199"/>
    </location>
</feature>
<reference evidence="2" key="1">
    <citation type="journal article" date="2020" name="Biotechnol. Biofuels">
        <title>New insights from the biogas microbiome by comprehensive genome-resolved metagenomics of nearly 1600 species originating from multiple anaerobic digesters.</title>
        <authorList>
            <person name="Campanaro S."/>
            <person name="Treu L."/>
            <person name="Rodriguez-R L.M."/>
            <person name="Kovalovszki A."/>
            <person name="Ziels R.M."/>
            <person name="Maus I."/>
            <person name="Zhu X."/>
            <person name="Kougias P.G."/>
            <person name="Basile A."/>
            <person name="Luo G."/>
            <person name="Schluter A."/>
            <person name="Konstantinidis K.T."/>
            <person name="Angelidaki I."/>
        </authorList>
    </citation>
    <scope>NUCLEOTIDE SEQUENCE</scope>
    <source>
        <strain evidence="2">AS06rmzACSIP_7</strain>
    </source>
</reference>
<organism evidence="2 3">
    <name type="scientific">Syntrophorhabdus aromaticivorans</name>
    <dbReference type="NCBI Taxonomy" id="328301"/>
    <lineage>
        <taxon>Bacteria</taxon>
        <taxon>Pseudomonadati</taxon>
        <taxon>Thermodesulfobacteriota</taxon>
        <taxon>Syntrophorhabdia</taxon>
        <taxon>Syntrophorhabdales</taxon>
        <taxon>Syntrophorhabdaceae</taxon>
        <taxon>Syntrophorhabdus</taxon>
    </lineage>
</organism>
<gene>
    <name evidence="2" type="ORF">GXY80_01060</name>
</gene>
<dbReference type="InterPro" id="IPR029028">
    <property type="entry name" value="Alpha/beta_knot_MTases"/>
</dbReference>
<dbReference type="GO" id="GO:0032259">
    <property type="term" value="P:methylation"/>
    <property type="evidence" value="ECO:0007669"/>
    <property type="project" value="UniProtKB-KW"/>
</dbReference>
<dbReference type="Proteomes" id="UP000777265">
    <property type="component" value="Unassembled WGS sequence"/>
</dbReference>
<evidence type="ECO:0000259" key="1">
    <source>
        <dbReference type="Pfam" id="PF09936"/>
    </source>
</evidence>
<dbReference type="InterPro" id="IPR029026">
    <property type="entry name" value="tRNA_m1G_MTases_N"/>
</dbReference>
<keyword evidence="2" id="KW-0808">Transferase</keyword>